<dbReference type="EMBL" id="JAQSGK010000052">
    <property type="protein sequence ID" value="MEE6716855.1"/>
    <property type="molecule type" value="Genomic_DNA"/>
</dbReference>
<dbReference type="Proteomes" id="UP001330016">
    <property type="component" value="Unassembled WGS sequence"/>
</dbReference>
<dbReference type="InterPro" id="IPR036597">
    <property type="entry name" value="Fido-like_dom_sf"/>
</dbReference>
<accession>A0ABU7T2K7</accession>
<keyword evidence="3" id="KW-1185">Reference proteome</keyword>
<dbReference type="PROSITE" id="PS51459">
    <property type="entry name" value="FIDO"/>
    <property type="match status" value="1"/>
</dbReference>
<dbReference type="SUPFAM" id="SSF140931">
    <property type="entry name" value="Fic-like"/>
    <property type="match status" value="1"/>
</dbReference>
<reference evidence="2 3" key="1">
    <citation type="submission" date="2023-02" db="EMBL/GenBank/DDBJ databases">
        <title>The predominant lactic acid bacteria and yeasts involved in the spontaneous fermentation of millet during the production of the traditional porridge Hausa koko in Ghana.</title>
        <authorList>
            <person name="Atter A."/>
            <person name="Diaz M."/>
        </authorList>
    </citation>
    <scope>NUCLEOTIDE SEQUENCE [LARGE SCALE GENOMIC DNA]</scope>
    <source>
        <strain evidence="2 3">FI11640</strain>
    </source>
</reference>
<comment type="caution">
    <text evidence="2">The sequence shown here is derived from an EMBL/GenBank/DDBJ whole genome shotgun (WGS) entry which is preliminary data.</text>
</comment>
<gene>
    <name evidence="2" type="ORF">PS435_13440</name>
</gene>
<organism evidence="2 3">
    <name type="scientific">Schleiferilactobacillus harbinensis</name>
    <dbReference type="NCBI Taxonomy" id="304207"/>
    <lineage>
        <taxon>Bacteria</taxon>
        <taxon>Bacillati</taxon>
        <taxon>Bacillota</taxon>
        <taxon>Bacilli</taxon>
        <taxon>Lactobacillales</taxon>
        <taxon>Lactobacillaceae</taxon>
        <taxon>Schleiferilactobacillus</taxon>
    </lineage>
</organism>
<evidence type="ECO:0000259" key="1">
    <source>
        <dbReference type="PROSITE" id="PS51459"/>
    </source>
</evidence>
<proteinExistence type="predicted"/>
<dbReference type="Pfam" id="PF02661">
    <property type="entry name" value="Fic"/>
    <property type="match status" value="1"/>
</dbReference>
<feature type="domain" description="Fido" evidence="1">
    <location>
        <begin position="80"/>
        <end position="214"/>
    </location>
</feature>
<dbReference type="RefSeq" id="WP_331244381.1">
    <property type="nucleotide sequence ID" value="NZ_JAQSGJ010000052.1"/>
</dbReference>
<protein>
    <submittedName>
        <fullName evidence="2">Fic family protein</fullName>
    </submittedName>
</protein>
<dbReference type="InterPro" id="IPR003812">
    <property type="entry name" value="Fido"/>
</dbReference>
<dbReference type="Gene3D" id="1.10.3290.10">
    <property type="entry name" value="Fido-like domain"/>
    <property type="match status" value="1"/>
</dbReference>
<sequence>MAADKFVMSRDGEDILVEKNFAQLVCLAGKFAGLSTTLLDTQAILADLSGTQAKPSEIRTILNLRDAYHYAMSLQYISEVSFAALLKINLLVIGAGASGAGQIRVQPVVVPLTDMMYQPAIPDETQVKREFSDLVQSEATTTDKAITLLLWLSRAQLFLDGNKRTAMIAANALMFADQRGLLVVPEKELAEYMQRLQQYNKNGDATNLKRWLYDNAVFGF</sequence>
<evidence type="ECO:0000313" key="2">
    <source>
        <dbReference type="EMBL" id="MEE6716855.1"/>
    </source>
</evidence>
<evidence type="ECO:0000313" key="3">
    <source>
        <dbReference type="Proteomes" id="UP001330016"/>
    </source>
</evidence>
<name>A0ABU7T2K7_9LACO</name>